<proteinExistence type="predicted"/>
<organism evidence="1">
    <name type="scientific">Arundo donax</name>
    <name type="common">Giant reed</name>
    <name type="synonym">Donax arundinaceus</name>
    <dbReference type="NCBI Taxonomy" id="35708"/>
    <lineage>
        <taxon>Eukaryota</taxon>
        <taxon>Viridiplantae</taxon>
        <taxon>Streptophyta</taxon>
        <taxon>Embryophyta</taxon>
        <taxon>Tracheophyta</taxon>
        <taxon>Spermatophyta</taxon>
        <taxon>Magnoliopsida</taxon>
        <taxon>Liliopsida</taxon>
        <taxon>Poales</taxon>
        <taxon>Poaceae</taxon>
        <taxon>PACMAD clade</taxon>
        <taxon>Arundinoideae</taxon>
        <taxon>Arundineae</taxon>
        <taxon>Arundo</taxon>
    </lineage>
</organism>
<reference evidence="1" key="1">
    <citation type="submission" date="2014-09" db="EMBL/GenBank/DDBJ databases">
        <authorList>
            <person name="Magalhaes I.L.F."/>
            <person name="Oliveira U."/>
            <person name="Santos F.R."/>
            <person name="Vidigal T.H.D.A."/>
            <person name="Brescovit A.D."/>
            <person name="Santos A.J."/>
        </authorList>
    </citation>
    <scope>NUCLEOTIDE SEQUENCE</scope>
    <source>
        <tissue evidence="1">Shoot tissue taken approximately 20 cm above the soil surface</tissue>
    </source>
</reference>
<accession>A0A0A9GI64</accession>
<name>A0A0A9GI64_ARUDO</name>
<sequence>MFRTNLRTAKGTGIFPQKQHQYITNATVKYPSIFAFLEVREVPSSQVRLFTHYPRPVLEINSPVQ</sequence>
<evidence type="ECO:0000313" key="1">
    <source>
        <dbReference type="EMBL" id="JAE22216.1"/>
    </source>
</evidence>
<reference evidence="1" key="2">
    <citation type="journal article" date="2015" name="Data Brief">
        <title>Shoot transcriptome of the giant reed, Arundo donax.</title>
        <authorList>
            <person name="Barrero R.A."/>
            <person name="Guerrero F.D."/>
            <person name="Moolhuijzen P."/>
            <person name="Goolsby J.A."/>
            <person name="Tidwell J."/>
            <person name="Bellgard S.E."/>
            <person name="Bellgard M.I."/>
        </authorList>
    </citation>
    <scope>NUCLEOTIDE SEQUENCE</scope>
    <source>
        <tissue evidence="1">Shoot tissue taken approximately 20 cm above the soil surface</tissue>
    </source>
</reference>
<dbReference type="AlphaFoldDB" id="A0A0A9GI64"/>
<protein>
    <submittedName>
        <fullName evidence="1">Uncharacterized protein</fullName>
    </submittedName>
</protein>
<dbReference type="EMBL" id="GBRH01175680">
    <property type="protein sequence ID" value="JAE22216.1"/>
    <property type="molecule type" value="Transcribed_RNA"/>
</dbReference>